<sequence>MSLAERPRPQADRDSAPWWEAVRRHELLVQKCGGCGTLRFPPRAICGRCRSRESTWTPVEGTGRVASWIVNHQVFMRAFADEVPYAVLHVRLDDADDLFMYGDLTGADPADVTPGMPVRAVFTDVDEDLALVRWRPR</sequence>
<dbReference type="InterPro" id="IPR002878">
    <property type="entry name" value="ChsH2_C"/>
</dbReference>
<reference evidence="4" key="1">
    <citation type="journal article" date="2019" name="Int. J. Syst. Evol. Microbiol.">
        <title>The Global Catalogue of Microorganisms (GCM) 10K type strain sequencing project: providing services to taxonomists for standard genome sequencing and annotation.</title>
        <authorList>
            <consortium name="The Broad Institute Genomics Platform"/>
            <consortium name="The Broad Institute Genome Sequencing Center for Infectious Disease"/>
            <person name="Wu L."/>
            <person name="Ma J."/>
        </authorList>
    </citation>
    <scope>NUCLEOTIDE SEQUENCE [LARGE SCALE GENOMIC DNA]</scope>
    <source>
        <strain evidence="4">JCM 17939</strain>
    </source>
</reference>
<evidence type="ECO:0000259" key="1">
    <source>
        <dbReference type="Pfam" id="PF01796"/>
    </source>
</evidence>
<name>A0ABP8UBL1_9ACTN</name>
<gene>
    <name evidence="3" type="ORF">GCM10023196_033480</name>
</gene>
<dbReference type="SUPFAM" id="SSF50249">
    <property type="entry name" value="Nucleic acid-binding proteins"/>
    <property type="match status" value="1"/>
</dbReference>
<dbReference type="RefSeq" id="WP_345431734.1">
    <property type="nucleotide sequence ID" value="NZ_BAABHK010000004.1"/>
</dbReference>
<dbReference type="Pfam" id="PF12172">
    <property type="entry name" value="zf-ChsH2"/>
    <property type="match status" value="1"/>
</dbReference>
<evidence type="ECO:0000313" key="3">
    <source>
        <dbReference type="EMBL" id="GAA4626209.1"/>
    </source>
</evidence>
<dbReference type="PANTHER" id="PTHR34075">
    <property type="entry name" value="BLR3430 PROTEIN"/>
    <property type="match status" value="1"/>
</dbReference>
<evidence type="ECO:0000313" key="4">
    <source>
        <dbReference type="Proteomes" id="UP001501442"/>
    </source>
</evidence>
<comment type="caution">
    <text evidence="3">The sequence shown here is derived from an EMBL/GenBank/DDBJ whole genome shotgun (WGS) entry which is preliminary data.</text>
</comment>
<dbReference type="Proteomes" id="UP001501442">
    <property type="component" value="Unassembled WGS sequence"/>
</dbReference>
<dbReference type="InterPro" id="IPR012340">
    <property type="entry name" value="NA-bd_OB-fold"/>
</dbReference>
<dbReference type="Gene3D" id="6.10.30.10">
    <property type="match status" value="1"/>
</dbReference>
<evidence type="ECO:0008006" key="5">
    <source>
        <dbReference type="Google" id="ProtNLM"/>
    </source>
</evidence>
<keyword evidence="4" id="KW-1185">Reference proteome</keyword>
<dbReference type="Pfam" id="PF01796">
    <property type="entry name" value="OB_ChsH2_C"/>
    <property type="match status" value="1"/>
</dbReference>
<dbReference type="EMBL" id="BAABHK010000004">
    <property type="protein sequence ID" value="GAA4626209.1"/>
    <property type="molecule type" value="Genomic_DNA"/>
</dbReference>
<protein>
    <recommendedName>
        <fullName evidence="5">DNA-binding protein</fullName>
    </recommendedName>
</protein>
<feature type="domain" description="ChsH2 C-terminal OB-fold" evidence="1">
    <location>
        <begin position="56"/>
        <end position="123"/>
    </location>
</feature>
<dbReference type="PANTHER" id="PTHR34075:SF5">
    <property type="entry name" value="BLR3430 PROTEIN"/>
    <property type="match status" value="1"/>
</dbReference>
<proteinExistence type="predicted"/>
<dbReference type="InterPro" id="IPR052513">
    <property type="entry name" value="Thioester_dehydratase-like"/>
</dbReference>
<organism evidence="3 4">
    <name type="scientific">Actinoallomurus vinaceus</name>
    <dbReference type="NCBI Taxonomy" id="1080074"/>
    <lineage>
        <taxon>Bacteria</taxon>
        <taxon>Bacillati</taxon>
        <taxon>Actinomycetota</taxon>
        <taxon>Actinomycetes</taxon>
        <taxon>Streptosporangiales</taxon>
        <taxon>Thermomonosporaceae</taxon>
        <taxon>Actinoallomurus</taxon>
    </lineage>
</organism>
<dbReference type="InterPro" id="IPR022002">
    <property type="entry name" value="ChsH2_Znr"/>
</dbReference>
<accession>A0ABP8UBL1</accession>
<feature type="domain" description="ChsH2 rubredoxin-like zinc ribbon" evidence="2">
    <location>
        <begin position="19"/>
        <end position="53"/>
    </location>
</feature>
<evidence type="ECO:0000259" key="2">
    <source>
        <dbReference type="Pfam" id="PF12172"/>
    </source>
</evidence>